<reference evidence="2" key="1">
    <citation type="submission" date="2019-08" db="EMBL/GenBank/DDBJ databases">
        <authorList>
            <person name="Kucharzyk K."/>
            <person name="Murdoch R.W."/>
            <person name="Higgins S."/>
            <person name="Loffler F."/>
        </authorList>
    </citation>
    <scope>NUCLEOTIDE SEQUENCE</scope>
</reference>
<gene>
    <name evidence="2" type="ORF">SDC9_209851</name>
</gene>
<comment type="caution">
    <text evidence="2">The sequence shown here is derived from an EMBL/GenBank/DDBJ whole genome shotgun (WGS) entry which is preliminary data.</text>
</comment>
<dbReference type="AlphaFoldDB" id="A0A645JEI1"/>
<evidence type="ECO:0000256" key="1">
    <source>
        <dbReference type="SAM" id="MobiDB-lite"/>
    </source>
</evidence>
<protein>
    <submittedName>
        <fullName evidence="2">Uncharacterized protein</fullName>
    </submittedName>
</protein>
<evidence type="ECO:0000313" key="2">
    <source>
        <dbReference type="EMBL" id="MPN62105.1"/>
    </source>
</evidence>
<proteinExistence type="predicted"/>
<sequence>MAYALQVACGRPLVQHVHPAEQVERNRSVAVGLNHSGQNRRVAHIERIFDQKVEALRHFFVQRPVERAQTALKALALLLRVVKAILIPVSLFPFVVGENLQPGKFACEQPGPMALARAGAAGDDNQVVHGVVPPHSEKPRPSRVTRSSTGRANRNRSRYTLKYWL</sequence>
<organism evidence="2">
    <name type="scientific">bioreactor metagenome</name>
    <dbReference type="NCBI Taxonomy" id="1076179"/>
    <lineage>
        <taxon>unclassified sequences</taxon>
        <taxon>metagenomes</taxon>
        <taxon>ecological metagenomes</taxon>
    </lineage>
</organism>
<name>A0A645JEI1_9ZZZZ</name>
<dbReference type="EMBL" id="VSSQ01139645">
    <property type="protein sequence ID" value="MPN62105.1"/>
    <property type="molecule type" value="Genomic_DNA"/>
</dbReference>
<feature type="region of interest" description="Disordered" evidence="1">
    <location>
        <begin position="126"/>
        <end position="152"/>
    </location>
</feature>
<accession>A0A645JEI1</accession>